<dbReference type="PROSITE" id="PS50835">
    <property type="entry name" value="IG_LIKE"/>
    <property type="match status" value="1"/>
</dbReference>
<evidence type="ECO:0000256" key="2">
    <source>
        <dbReference type="ARBA" id="ARBA00023130"/>
    </source>
</evidence>
<evidence type="ECO:0000256" key="1">
    <source>
        <dbReference type="ARBA" id="ARBA00022859"/>
    </source>
</evidence>
<proteinExistence type="predicted"/>
<dbReference type="AlphaFoldDB" id="A0A8B9P159"/>
<name>A0A8B9P159_APTOW</name>
<evidence type="ECO:0000313" key="5">
    <source>
        <dbReference type="Ensembl" id="ENSAOWP00000002696.1"/>
    </source>
</evidence>
<dbReference type="InterPro" id="IPR013106">
    <property type="entry name" value="Ig_V-set"/>
</dbReference>
<dbReference type="Ensembl" id="ENSAOWT00000003097.1">
    <property type="protein sequence ID" value="ENSAOWP00000002696.1"/>
    <property type="gene ID" value="ENSAOWG00000001934.1"/>
</dbReference>
<dbReference type="SUPFAM" id="SSF48726">
    <property type="entry name" value="Immunoglobulin"/>
    <property type="match status" value="1"/>
</dbReference>
<feature type="domain" description="Ig-like" evidence="4">
    <location>
        <begin position="13"/>
        <end position="110"/>
    </location>
</feature>
<dbReference type="Pfam" id="PF07686">
    <property type="entry name" value="V-set"/>
    <property type="match status" value="1"/>
</dbReference>
<dbReference type="GO" id="GO:0019814">
    <property type="term" value="C:immunoglobulin complex"/>
    <property type="evidence" value="ECO:0007669"/>
    <property type="project" value="UniProtKB-KW"/>
</dbReference>
<reference evidence="5" key="2">
    <citation type="submission" date="2025-09" db="UniProtKB">
        <authorList>
            <consortium name="Ensembl"/>
        </authorList>
    </citation>
    <scope>IDENTIFICATION</scope>
</reference>
<dbReference type="Proteomes" id="UP000694424">
    <property type="component" value="Unplaced"/>
</dbReference>
<organism evidence="5 6">
    <name type="scientific">Apteryx owenii</name>
    <name type="common">Little spotted kiwi</name>
    <dbReference type="NCBI Taxonomy" id="8824"/>
    <lineage>
        <taxon>Eukaryota</taxon>
        <taxon>Metazoa</taxon>
        <taxon>Chordata</taxon>
        <taxon>Craniata</taxon>
        <taxon>Vertebrata</taxon>
        <taxon>Euteleostomi</taxon>
        <taxon>Archelosauria</taxon>
        <taxon>Archosauria</taxon>
        <taxon>Dinosauria</taxon>
        <taxon>Saurischia</taxon>
        <taxon>Theropoda</taxon>
        <taxon>Coelurosauria</taxon>
        <taxon>Aves</taxon>
        <taxon>Palaeognathae</taxon>
        <taxon>Apterygiformes</taxon>
        <taxon>Apterygidae</taxon>
        <taxon>Apteryx</taxon>
    </lineage>
</organism>
<dbReference type="GO" id="GO:0002250">
    <property type="term" value="P:adaptive immune response"/>
    <property type="evidence" value="ECO:0007669"/>
    <property type="project" value="UniProtKB-KW"/>
</dbReference>
<dbReference type="InterPro" id="IPR013783">
    <property type="entry name" value="Ig-like_fold"/>
</dbReference>
<dbReference type="SMART" id="SM00409">
    <property type="entry name" value="IG"/>
    <property type="match status" value="1"/>
</dbReference>
<dbReference type="InterPro" id="IPR036179">
    <property type="entry name" value="Ig-like_dom_sf"/>
</dbReference>
<dbReference type="GO" id="GO:0005576">
    <property type="term" value="C:extracellular region"/>
    <property type="evidence" value="ECO:0007669"/>
    <property type="project" value="UniProtKB-ARBA"/>
</dbReference>
<evidence type="ECO:0000256" key="3">
    <source>
        <dbReference type="ARBA" id="ARBA00043265"/>
    </source>
</evidence>
<dbReference type="PANTHER" id="PTHR23266">
    <property type="entry name" value="IMMUNOGLOBULIN HEAVY CHAIN"/>
    <property type="match status" value="1"/>
</dbReference>
<keyword evidence="1" id="KW-0391">Immunity</keyword>
<reference evidence="5" key="1">
    <citation type="submission" date="2025-08" db="UniProtKB">
        <authorList>
            <consortium name="Ensembl"/>
        </authorList>
    </citation>
    <scope>IDENTIFICATION</scope>
</reference>
<accession>A0A8B9P159</accession>
<dbReference type="InterPro" id="IPR050199">
    <property type="entry name" value="IgHV"/>
</dbReference>
<dbReference type="InterPro" id="IPR003599">
    <property type="entry name" value="Ig_sub"/>
</dbReference>
<dbReference type="Gene3D" id="2.60.40.10">
    <property type="entry name" value="Immunoglobulins"/>
    <property type="match status" value="1"/>
</dbReference>
<evidence type="ECO:0000313" key="6">
    <source>
        <dbReference type="Proteomes" id="UP000694424"/>
    </source>
</evidence>
<dbReference type="SMART" id="SM00406">
    <property type="entry name" value="IGv"/>
    <property type="match status" value="1"/>
</dbReference>
<sequence length="118" mass="12878">PDVLCNLPPIWEPGLKVAHLVASGPKEGKVSRSLTLTCTVSTISVYNGNKSWHCFIHYTPTFQGCSTISADQAKNKVSLHLHTLTPTDTATYFCASYSGTDARKNSMKREWAFVVTGS</sequence>
<keyword evidence="3" id="KW-1280">Immunoglobulin</keyword>
<evidence type="ECO:0000259" key="4">
    <source>
        <dbReference type="PROSITE" id="PS50835"/>
    </source>
</evidence>
<dbReference type="InterPro" id="IPR007110">
    <property type="entry name" value="Ig-like_dom"/>
</dbReference>
<protein>
    <recommendedName>
        <fullName evidence="4">Ig-like domain-containing protein</fullName>
    </recommendedName>
</protein>
<keyword evidence="6" id="KW-1185">Reference proteome</keyword>
<keyword evidence="2" id="KW-1064">Adaptive immunity</keyword>